<name>A0ABX0NBQ1_9BURK</name>
<keyword evidence="1" id="KW-1133">Transmembrane helix</keyword>
<gene>
    <name evidence="2" type="ORF">F2P44_13120</name>
</gene>
<dbReference type="RefSeq" id="WP_167087162.1">
    <property type="nucleotide sequence ID" value="NZ_WHJG01000011.1"/>
</dbReference>
<comment type="caution">
    <text evidence="2">The sequence shown here is derived from an EMBL/GenBank/DDBJ whole genome shotgun (WGS) entry which is preliminary data.</text>
</comment>
<evidence type="ECO:0008006" key="4">
    <source>
        <dbReference type="Google" id="ProtNLM"/>
    </source>
</evidence>
<evidence type="ECO:0000313" key="2">
    <source>
        <dbReference type="EMBL" id="NHZ80209.1"/>
    </source>
</evidence>
<organism evidence="2 3">
    <name type="scientific">Massilia frigida</name>
    <dbReference type="NCBI Taxonomy" id="2609281"/>
    <lineage>
        <taxon>Bacteria</taxon>
        <taxon>Pseudomonadati</taxon>
        <taxon>Pseudomonadota</taxon>
        <taxon>Betaproteobacteria</taxon>
        <taxon>Burkholderiales</taxon>
        <taxon>Oxalobacteraceae</taxon>
        <taxon>Telluria group</taxon>
        <taxon>Massilia</taxon>
    </lineage>
</organism>
<sequence length="167" mass="18480">MNSPYRPPATLFRDEQRTPFAIRLRGVAIFVALPLLGTIILQGWDLYINEVWFAKSVNIFEPISSILPTIAVKAVSGFALALQCARASKSRIVLLGIAVGIFWSLCALVTGNFMFLYFKFEQSGAPAYEQFARLLPLAMFLVPLAIGECALVRLYGKRHAPAEGNTR</sequence>
<evidence type="ECO:0000256" key="1">
    <source>
        <dbReference type="SAM" id="Phobius"/>
    </source>
</evidence>
<dbReference type="Proteomes" id="UP000621455">
    <property type="component" value="Unassembled WGS sequence"/>
</dbReference>
<accession>A0ABX0NBQ1</accession>
<feature type="transmembrane region" description="Helical" evidence="1">
    <location>
        <begin position="94"/>
        <end position="118"/>
    </location>
</feature>
<feature type="transmembrane region" description="Helical" evidence="1">
    <location>
        <begin position="63"/>
        <end position="82"/>
    </location>
</feature>
<dbReference type="EMBL" id="WHJG01000011">
    <property type="protein sequence ID" value="NHZ80209.1"/>
    <property type="molecule type" value="Genomic_DNA"/>
</dbReference>
<evidence type="ECO:0000313" key="3">
    <source>
        <dbReference type="Proteomes" id="UP000621455"/>
    </source>
</evidence>
<keyword evidence="1" id="KW-0812">Transmembrane</keyword>
<protein>
    <recommendedName>
        <fullName evidence="4">DUF2798 domain-containing protein</fullName>
    </recommendedName>
</protein>
<proteinExistence type="predicted"/>
<reference evidence="2 3" key="1">
    <citation type="submission" date="2019-10" db="EMBL/GenBank/DDBJ databases">
        <title>Taxonomy of Antarctic Massilia spp.: description of Massilia rubra sp. nov., Massilia aquatica sp. nov., Massilia mucilaginosa sp. nov., Massilia frigida sp. nov. isolated from streams, lakes and regoliths.</title>
        <authorList>
            <person name="Holochova P."/>
            <person name="Sedlacek I."/>
            <person name="Kralova S."/>
            <person name="Maslanova I."/>
            <person name="Busse H.-J."/>
            <person name="Stankova E."/>
            <person name="Vrbovska V."/>
            <person name="Kovarovic V."/>
            <person name="Bartak M."/>
            <person name="Svec P."/>
            <person name="Pantucek R."/>
        </authorList>
    </citation>
    <scope>NUCLEOTIDE SEQUENCE [LARGE SCALE GENOMIC DNA]</scope>
    <source>
        <strain evidence="2 3">CCM 8695</strain>
    </source>
</reference>
<feature type="transmembrane region" description="Helical" evidence="1">
    <location>
        <begin position="20"/>
        <end position="43"/>
    </location>
</feature>
<feature type="transmembrane region" description="Helical" evidence="1">
    <location>
        <begin position="130"/>
        <end position="151"/>
    </location>
</feature>
<keyword evidence="3" id="KW-1185">Reference proteome</keyword>
<keyword evidence="1" id="KW-0472">Membrane</keyword>